<dbReference type="EMBL" id="CAJVCH010010933">
    <property type="protein sequence ID" value="CAG7668741.1"/>
    <property type="molecule type" value="Genomic_DNA"/>
</dbReference>
<reference evidence="1" key="1">
    <citation type="submission" date="2021-06" db="EMBL/GenBank/DDBJ databases">
        <authorList>
            <person name="Hodson N. C."/>
            <person name="Mongue J. A."/>
            <person name="Jaron S. K."/>
        </authorList>
    </citation>
    <scope>NUCLEOTIDE SEQUENCE</scope>
</reference>
<sequence length="55" mass="6303">RRRNTPQIQNTPKYPVGFAPSIGSIQHDSCEEYLDSLHRCFLNIEAPSPDNYLRG</sequence>
<keyword evidence="2" id="KW-1185">Reference proteome</keyword>
<comment type="caution">
    <text evidence="1">The sequence shown here is derived from an EMBL/GenBank/DDBJ whole genome shotgun (WGS) entry which is preliminary data.</text>
</comment>
<name>A0A8J2J317_9HEXA</name>
<evidence type="ECO:0000313" key="1">
    <source>
        <dbReference type="EMBL" id="CAG7668741.1"/>
    </source>
</evidence>
<feature type="non-terminal residue" evidence="1">
    <location>
        <position position="55"/>
    </location>
</feature>
<dbReference type="Proteomes" id="UP000708208">
    <property type="component" value="Unassembled WGS sequence"/>
</dbReference>
<evidence type="ECO:0000313" key="2">
    <source>
        <dbReference type="Proteomes" id="UP000708208"/>
    </source>
</evidence>
<gene>
    <name evidence="1" type="ORF">AFUS01_LOCUS1958</name>
</gene>
<proteinExistence type="predicted"/>
<accession>A0A8J2J317</accession>
<dbReference type="AlphaFoldDB" id="A0A8J2J317"/>
<protein>
    <submittedName>
        <fullName evidence="1">Uncharacterized protein</fullName>
    </submittedName>
</protein>
<organism evidence="1 2">
    <name type="scientific">Allacma fusca</name>
    <dbReference type="NCBI Taxonomy" id="39272"/>
    <lineage>
        <taxon>Eukaryota</taxon>
        <taxon>Metazoa</taxon>
        <taxon>Ecdysozoa</taxon>
        <taxon>Arthropoda</taxon>
        <taxon>Hexapoda</taxon>
        <taxon>Collembola</taxon>
        <taxon>Symphypleona</taxon>
        <taxon>Sminthuridae</taxon>
        <taxon>Allacma</taxon>
    </lineage>
</organism>